<reference evidence="1" key="2">
    <citation type="journal article" date="2015" name="Data Brief">
        <title>Shoot transcriptome of the giant reed, Arundo donax.</title>
        <authorList>
            <person name="Barrero R.A."/>
            <person name="Guerrero F.D."/>
            <person name="Moolhuijzen P."/>
            <person name="Goolsby J.A."/>
            <person name="Tidwell J."/>
            <person name="Bellgard S.E."/>
            <person name="Bellgard M.I."/>
        </authorList>
    </citation>
    <scope>NUCLEOTIDE SEQUENCE</scope>
    <source>
        <tissue evidence="1">Shoot tissue taken approximately 20 cm above the soil surface</tissue>
    </source>
</reference>
<proteinExistence type="predicted"/>
<name>A0A0A8ZA86_ARUDO</name>
<dbReference type="EMBL" id="GBRH01263317">
    <property type="protein sequence ID" value="JAD34578.1"/>
    <property type="molecule type" value="Transcribed_RNA"/>
</dbReference>
<reference evidence="1" key="1">
    <citation type="submission" date="2014-09" db="EMBL/GenBank/DDBJ databases">
        <authorList>
            <person name="Magalhaes I.L.F."/>
            <person name="Oliveira U."/>
            <person name="Santos F.R."/>
            <person name="Vidigal T.H.D.A."/>
            <person name="Brescovit A.D."/>
            <person name="Santos A.J."/>
        </authorList>
    </citation>
    <scope>NUCLEOTIDE SEQUENCE</scope>
    <source>
        <tissue evidence="1">Shoot tissue taken approximately 20 cm above the soil surface</tissue>
    </source>
</reference>
<sequence>MEGMEAAGQHPDPLLLLELAETHCTLAHGS</sequence>
<organism evidence="1">
    <name type="scientific">Arundo donax</name>
    <name type="common">Giant reed</name>
    <name type="synonym">Donax arundinaceus</name>
    <dbReference type="NCBI Taxonomy" id="35708"/>
    <lineage>
        <taxon>Eukaryota</taxon>
        <taxon>Viridiplantae</taxon>
        <taxon>Streptophyta</taxon>
        <taxon>Embryophyta</taxon>
        <taxon>Tracheophyta</taxon>
        <taxon>Spermatophyta</taxon>
        <taxon>Magnoliopsida</taxon>
        <taxon>Liliopsida</taxon>
        <taxon>Poales</taxon>
        <taxon>Poaceae</taxon>
        <taxon>PACMAD clade</taxon>
        <taxon>Arundinoideae</taxon>
        <taxon>Arundineae</taxon>
        <taxon>Arundo</taxon>
    </lineage>
</organism>
<evidence type="ECO:0000313" key="1">
    <source>
        <dbReference type="EMBL" id="JAD34578.1"/>
    </source>
</evidence>
<dbReference type="AlphaFoldDB" id="A0A0A8ZA86"/>
<protein>
    <submittedName>
        <fullName evidence="1">Uncharacterized protein</fullName>
    </submittedName>
</protein>
<accession>A0A0A8ZA86</accession>